<proteinExistence type="predicted"/>
<dbReference type="Proteomes" id="UP000253961">
    <property type="component" value="Unassembled WGS sequence"/>
</dbReference>
<name>A0A369PVA3_9SPHI</name>
<dbReference type="EMBL" id="QPKV01000004">
    <property type="protein sequence ID" value="RDC56202.1"/>
    <property type="molecule type" value="Genomic_DNA"/>
</dbReference>
<protein>
    <submittedName>
        <fullName evidence="1">Uncharacterized protein</fullName>
    </submittedName>
</protein>
<organism evidence="1 2">
    <name type="scientific">Pedobacter chinensis</name>
    <dbReference type="NCBI Taxonomy" id="2282421"/>
    <lineage>
        <taxon>Bacteria</taxon>
        <taxon>Pseudomonadati</taxon>
        <taxon>Bacteroidota</taxon>
        <taxon>Sphingobacteriia</taxon>
        <taxon>Sphingobacteriales</taxon>
        <taxon>Sphingobacteriaceae</taxon>
        <taxon>Pedobacter</taxon>
    </lineage>
</organism>
<accession>A0A369PVA3</accession>
<comment type="caution">
    <text evidence="1">The sequence shown here is derived from an EMBL/GenBank/DDBJ whole genome shotgun (WGS) entry which is preliminary data.</text>
</comment>
<gene>
    <name evidence="1" type="ORF">DU508_11365</name>
</gene>
<reference evidence="1 2" key="1">
    <citation type="submission" date="2018-07" db="EMBL/GenBank/DDBJ databases">
        <title>Pedobacter sp. nov., isolated from soil.</title>
        <authorList>
            <person name="Zhou L.Y."/>
            <person name="Du Z.J."/>
        </authorList>
    </citation>
    <scope>NUCLEOTIDE SEQUENCE [LARGE SCALE GENOMIC DNA]</scope>
    <source>
        <strain evidence="1 2">JDX94</strain>
    </source>
</reference>
<dbReference type="AlphaFoldDB" id="A0A369PVA3"/>
<evidence type="ECO:0000313" key="2">
    <source>
        <dbReference type="Proteomes" id="UP000253961"/>
    </source>
</evidence>
<keyword evidence="2" id="KW-1185">Reference proteome</keyword>
<evidence type="ECO:0000313" key="1">
    <source>
        <dbReference type="EMBL" id="RDC56202.1"/>
    </source>
</evidence>
<sequence>MFGLKRDPEQHKSKNHSKRIRRLLTAGKTWFWANVIKLRRKQKIIVILNAVKTAKQLRSKSLTYRHCTCFTADFVLHMDG</sequence>